<name>A0A383EYN0_9ZZZZ</name>
<accession>A0A383EYN0</accession>
<sequence>PQELLTKFREFPESLMIFPANHLLLLSGN</sequence>
<gene>
    <name evidence="1" type="ORF">METZ01_LOCUS514407</name>
</gene>
<proteinExistence type="predicted"/>
<feature type="non-terminal residue" evidence="1">
    <location>
        <position position="1"/>
    </location>
</feature>
<dbReference type="EMBL" id="UINC01229728">
    <property type="protein sequence ID" value="SVE61553.1"/>
    <property type="molecule type" value="Genomic_DNA"/>
</dbReference>
<protein>
    <submittedName>
        <fullName evidence="1">Uncharacterized protein</fullName>
    </submittedName>
</protein>
<feature type="non-terminal residue" evidence="1">
    <location>
        <position position="29"/>
    </location>
</feature>
<organism evidence="1">
    <name type="scientific">marine metagenome</name>
    <dbReference type="NCBI Taxonomy" id="408172"/>
    <lineage>
        <taxon>unclassified sequences</taxon>
        <taxon>metagenomes</taxon>
        <taxon>ecological metagenomes</taxon>
    </lineage>
</organism>
<evidence type="ECO:0000313" key="1">
    <source>
        <dbReference type="EMBL" id="SVE61553.1"/>
    </source>
</evidence>
<reference evidence="1" key="1">
    <citation type="submission" date="2018-05" db="EMBL/GenBank/DDBJ databases">
        <authorList>
            <person name="Lanie J.A."/>
            <person name="Ng W.-L."/>
            <person name="Kazmierczak K.M."/>
            <person name="Andrzejewski T.M."/>
            <person name="Davidsen T.M."/>
            <person name="Wayne K.J."/>
            <person name="Tettelin H."/>
            <person name="Glass J.I."/>
            <person name="Rusch D."/>
            <person name="Podicherti R."/>
            <person name="Tsui H.-C.T."/>
            <person name="Winkler M.E."/>
        </authorList>
    </citation>
    <scope>NUCLEOTIDE SEQUENCE</scope>
</reference>
<dbReference type="AlphaFoldDB" id="A0A383EYN0"/>